<proteinExistence type="predicted"/>
<evidence type="ECO:0000313" key="1">
    <source>
        <dbReference type="EMBL" id="KAI3811813.1"/>
    </source>
</evidence>
<gene>
    <name evidence="1" type="ORF">L1987_21545</name>
</gene>
<reference evidence="2" key="1">
    <citation type="journal article" date="2022" name="Mol. Ecol. Resour.">
        <title>The genomes of chicory, endive, great burdock and yacon provide insights into Asteraceae palaeo-polyploidization history and plant inulin production.</title>
        <authorList>
            <person name="Fan W."/>
            <person name="Wang S."/>
            <person name="Wang H."/>
            <person name="Wang A."/>
            <person name="Jiang F."/>
            <person name="Liu H."/>
            <person name="Zhao H."/>
            <person name="Xu D."/>
            <person name="Zhang Y."/>
        </authorList>
    </citation>
    <scope>NUCLEOTIDE SEQUENCE [LARGE SCALE GENOMIC DNA]</scope>
    <source>
        <strain evidence="2">cv. Yunnan</strain>
    </source>
</reference>
<sequence>MRATPLRRFLQSLCNNSCWNYAVFWKLQQQNQMVLMWEDGYFGTLKVQDAMENIFAETSSYGTFCGDAVELAVAYMSTINYALGDGVVGDVAYTGHCRWVFADSKSYGNLNTTSNPEQADEWLFQFAAGVKTILLVPVIPLGVLQLGSLEDLPEDAQMANYIKEEFFSHQDFMEYADVFATSQHFSPQSSLISATMKSLDDSKTIDDIIWSNHKPLTRSLVTPTSDNWYSSHLSDAIEFPDPLHQSTNLINSEIPMKRPLVSDVVPFLNFPKECELHKALGPAFMGKTDNSFQHLSIADSSSSKTNGMVFSSSFDQISSLAKRENINEKMGFEGPCSLVSNHLAPAFFTRVKSHNNSSSPSAITYEGVVEELTEEEGKQSKGSKASVASKKRVKSGAKQKARPRDRQLIQDRLKDLRELVPNGAKCSIDGLLDRTVKHMLFLESVSDRAVKLRQCGQSEKTGTGLKNTRKPVVKDCQSGASWAFELGGDLKVCPILVEDLQYHGHMVIEMICDDSIRFLEIAEVIHGLELTILHGVMEKRFGNTWAHYIVEAPKGFHRLDIFWPLMKLLQQQPSPISSKI</sequence>
<comment type="caution">
    <text evidence="1">The sequence shown here is derived from an EMBL/GenBank/DDBJ whole genome shotgun (WGS) entry which is preliminary data.</text>
</comment>
<name>A0ACB9IVV7_9ASTR</name>
<accession>A0ACB9IVV7</accession>
<dbReference type="Proteomes" id="UP001056120">
    <property type="component" value="Linkage Group LG07"/>
</dbReference>
<keyword evidence="2" id="KW-1185">Reference proteome</keyword>
<dbReference type="EMBL" id="CM042024">
    <property type="protein sequence ID" value="KAI3811813.1"/>
    <property type="molecule type" value="Genomic_DNA"/>
</dbReference>
<organism evidence="1 2">
    <name type="scientific">Smallanthus sonchifolius</name>
    <dbReference type="NCBI Taxonomy" id="185202"/>
    <lineage>
        <taxon>Eukaryota</taxon>
        <taxon>Viridiplantae</taxon>
        <taxon>Streptophyta</taxon>
        <taxon>Embryophyta</taxon>
        <taxon>Tracheophyta</taxon>
        <taxon>Spermatophyta</taxon>
        <taxon>Magnoliopsida</taxon>
        <taxon>eudicotyledons</taxon>
        <taxon>Gunneridae</taxon>
        <taxon>Pentapetalae</taxon>
        <taxon>asterids</taxon>
        <taxon>campanulids</taxon>
        <taxon>Asterales</taxon>
        <taxon>Asteraceae</taxon>
        <taxon>Asteroideae</taxon>
        <taxon>Heliantheae alliance</taxon>
        <taxon>Millerieae</taxon>
        <taxon>Smallanthus</taxon>
    </lineage>
</organism>
<evidence type="ECO:0000313" key="2">
    <source>
        <dbReference type="Proteomes" id="UP001056120"/>
    </source>
</evidence>
<reference evidence="1 2" key="2">
    <citation type="journal article" date="2022" name="Mol. Ecol. Resour.">
        <title>The genomes of chicory, endive, great burdock and yacon provide insights into Asteraceae paleo-polyploidization history and plant inulin production.</title>
        <authorList>
            <person name="Fan W."/>
            <person name="Wang S."/>
            <person name="Wang H."/>
            <person name="Wang A."/>
            <person name="Jiang F."/>
            <person name="Liu H."/>
            <person name="Zhao H."/>
            <person name="Xu D."/>
            <person name="Zhang Y."/>
        </authorList>
    </citation>
    <scope>NUCLEOTIDE SEQUENCE [LARGE SCALE GENOMIC DNA]</scope>
    <source>
        <strain evidence="2">cv. Yunnan</strain>
        <tissue evidence="1">Leaves</tissue>
    </source>
</reference>
<protein>
    <submittedName>
        <fullName evidence="1">Uncharacterized protein</fullName>
    </submittedName>
</protein>